<dbReference type="PANTHER" id="PTHR10668">
    <property type="entry name" value="PHYTOENE DEHYDROGENASE"/>
    <property type="match status" value="1"/>
</dbReference>
<evidence type="ECO:0000256" key="3">
    <source>
        <dbReference type="ARBA" id="ARBA00040298"/>
    </source>
</evidence>
<dbReference type="GeneID" id="300293422"/>
<gene>
    <name evidence="5" type="ORF">FHU28_002853</name>
</gene>
<comment type="caution">
    <text evidence="5">The sequence shown here is derived from an EMBL/GenBank/DDBJ whole genome shotgun (WGS) entry which is preliminary data.</text>
</comment>
<dbReference type="Gene3D" id="3.50.50.60">
    <property type="entry name" value="FAD/NAD(P)-binding domain"/>
    <property type="match status" value="2"/>
</dbReference>
<organism evidence="5 6">
    <name type="scientific">Micromonospora echinospora</name>
    <name type="common">Micromonospora purpurea</name>
    <dbReference type="NCBI Taxonomy" id="1877"/>
    <lineage>
        <taxon>Bacteria</taxon>
        <taxon>Bacillati</taxon>
        <taxon>Actinomycetota</taxon>
        <taxon>Actinomycetes</taxon>
        <taxon>Micromonosporales</taxon>
        <taxon>Micromonosporaceae</taxon>
        <taxon>Micromonospora</taxon>
    </lineage>
</organism>
<dbReference type="RefSeq" id="WP_184684436.1">
    <property type="nucleotide sequence ID" value="NZ_JACHJC010000001.1"/>
</dbReference>
<dbReference type="SUPFAM" id="SSF51905">
    <property type="entry name" value="FAD/NAD(P)-binding domain"/>
    <property type="match status" value="1"/>
</dbReference>
<feature type="domain" description="Amine oxidase" evidence="4">
    <location>
        <begin position="16"/>
        <end position="496"/>
    </location>
</feature>
<keyword evidence="6" id="KW-1185">Reference proteome</keyword>
<dbReference type="PANTHER" id="PTHR10668:SF105">
    <property type="entry name" value="DEHYDROGENASE-RELATED"/>
    <property type="match status" value="1"/>
</dbReference>
<comment type="subunit">
    <text evidence="2">Interacts with COX5B; this interaction may contribute to localize PYROXD2 to the inner face of the inner mitochondrial membrane.</text>
</comment>
<proteinExistence type="predicted"/>
<dbReference type="EMBL" id="JACHJC010000001">
    <property type="protein sequence ID" value="MBB5113014.1"/>
    <property type="molecule type" value="Genomic_DNA"/>
</dbReference>
<protein>
    <recommendedName>
        <fullName evidence="3">Pyridine nucleotide-disulfide oxidoreductase domain-containing protein 2</fullName>
    </recommendedName>
</protein>
<dbReference type="InterPro" id="IPR002937">
    <property type="entry name" value="Amino_oxidase"/>
</dbReference>
<evidence type="ECO:0000259" key="4">
    <source>
        <dbReference type="Pfam" id="PF01593"/>
    </source>
</evidence>
<evidence type="ECO:0000256" key="2">
    <source>
        <dbReference type="ARBA" id="ARBA00038825"/>
    </source>
</evidence>
<reference evidence="5 6" key="1">
    <citation type="submission" date="2020-08" db="EMBL/GenBank/DDBJ databases">
        <title>Sequencing the genomes of 1000 actinobacteria strains.</title>
        <authorList>
            <person name="Klenk H.-P."/>
        </authorList>
    </citation>
    <scope>NUCLEOTIDE SEQUENCE [LARGE SCALE GENOMIC DNA]</scope>
    <source>
        <strain evidence="5 6">DSM 43036</strain>
    </source>
</reference>
<name>A0ABR6MD56_MICEC</name>
<evidence type="ECO:0000313" key="5">
    <source>
        <dbReference type="EMBL" id="MBB5113014.1"/>
    </source>
</evidence>
<sequence>MTSTADAVVIGAGHNGLVAANLLVDAGWDVTVLEATEAPGGAVRSAYVTAPGYLSDLYSSFYPLGYASPVLDGLDLERHGLSWTHAPDVLAHLLPDGRAAVVNRDLDTTAASMEAFAPGDGERWRHAYADWRQVAEPMLQTITTPFPPVRGGLGLLRQLRIGGALRLARRLVLPVRKLGAELFEGEGGPVLLAGCALHTDLSPEEAGSGVYGWLLAMLGQQVGWPVPVGGAQRITDALVARLVERGGRIEYSARVERVLTARGRAMGVRTAGGTDWRARRAVLADVPAPALFLDLVGAAALPPRMVEDLAHFKWDGSTLKVDWALSTPVPWKNRELAGAGTVHLGADMDGLTTYAAELARGELPRDPFLLVGQMSVADPSHSPPGTESLWSYTHLPFRRDWRAEDVAGHVERMEEVLEAAAPGFRASVVGRHVAGPADLEAAQPSLVGGALGGGTAAAYQQLFLRPIPGLGRADTPVDRLYLASASAHPGGGVHGAPGANAARAALARDRAVTGAVYARTIAAAHRAVYR</sequence>
<dbReference type="InterPro" id="IPR036188">
    <property type="entry name" value="FAD/NAD-bd_sf"/>
</dbReference>
<evidence type="ECO:0000256" key="1">
    <source>
        <dbReference type="ARBA" id="ARBA00037217"/>
    </source>
</evidence>
<accession>A0ABR6MD56</accession>
<dbReference type="Pfam" id="PF01593">
    <property type="entry name" value="Amino_oxidase"/>
    <property type="match status" value="1"/>
</dbReference>
<dbReference type="Proteomes" id="UP000618986">
    <property type="component" value="Unassembled WGS sequence"/>
</dbReference>
<evidence type="ECO:0000313" key="6">
    <source>
        <dbReference type="Proteomes" id="UP000618986"/>
    </source>
</evidence>
<comment type="function">
    <text evidence="1">Probable oxidoreductase that may play a role as regulator of mitochondrial function.</text>
</comment>
<dbReference type="PRINTS" id="PR00411">
    <property type="entry name" value="PNDRDTASEI"/>
</dbReference>